<dbReference type="Pfam" id="PF19649">
    <property type="entry name" value="DUF6152"/>
    <property type="match status" value="1"/>
</dbReference>
<dbReference type="OrthoDB" id="6896283at2"/>
<feature type="chain" id="PRO_5016922311" evidence="1">
    <location>
        <begin position="28"/>
        <end position="142"/>
    </location>
</feature>
<proteinExistence type="predicted"/>
<dbReference type="AlphaFoldDB" id="A0A345PBA7"/>
<accession>A0A345PBA7</accession>
<sequence length="142" mass="14968">MFNRSFVKSVAVAVILFTTAGSQSASAHHAFAAEYDGKQPIHLTGVVTKAQWVNPHSWLYADVKDADGKVTNWGFEFGAPFSLKEKGLNKTTLPVGTVVVVDGFRAKSGQNYAYASTVTLADGRVFQTGGAGDAPTSAGAKQ</sequence>
<evidence type="ECO:0000313" key="2">
    <source>
        <dbReference type="EMBL" id="AXI04566.1"/>
    </source>
</evidence>
<protein>
    <submittedName>
        <fullName evidence="2">Uncharacterized protein</fullName>
    </submittedName>
</protein>
<feature type="signal peptide" evidence="1">
    <location>
        <begin position="1"/>
        <end position="27"/>
    </location>
</feature>
<gene>
    <name evidence="2" type="ORF">HYN46_05455</name>
</gene>
<organism evidence="2 3">
    <name type="scientific">Aquirhabdus parva</name>
    <dbReference type="NCBI Taxonomy" id="2283318"/>
    <lineage>
        <taxon>Bacteria</taxon>
        <taxon>Pseudomonadati</taxon>
        <taxon>Pseudomonadota</taxon>
        <taxon>Gammaproteobacteria</taxon>
        <taxon>Moraxellales</taxon>
        <taxon>Moraxellaceae</taxon>
        <taxon>Aquirhabdus</taxon>
    </lineage>
</organism>
<keyword evidence="3" id="KW-1185">Reference proteome</keyword>
<dbReference type="Proteomes" id="UP000253940">
    <property type="component" value="Chromosome"/>
</dbReference>
<dbReference type="KEGG" id="mbah:HYN46_05455"/>
<name>A0A345PBA7_9GAMM</name>
<dbReference type="InterPro" id="IPR046150">
    <property type="entry name" value="DUF6152"/>
</dbReference>
<keyword evidence="1" id="KW-0732">Signal</keyword>
<reference evidence="2 3" key="1">
    <citation type="submission" date="2018-07" db="EMBL/GenBank/DDBJ databases">
        <title>Genome sequencing of Moraxellaceae gen. HYN0046.</title>
        <authorList>
            <person name="Kim M."/>
            <person name="Yi H."/>
        </authorList>
    </citation>
    <scope>NUCLEOTIDE SEQUENCE [LARGE SCALE GENOMIC DNA]</scope>
    <source>
        <strain evidence="2 3">HYN0046</strain>
    </source>
</reference>
<dbReference type="EMBL" id="CP031222">
    <property type="protein sequence ID" value="AXI04566.1"/>
    <property type="molecule type" value="Genomic_DNA"/>
</dbReference>
<evidence type="ECO:0000256" key="1">
    <source>
        <dbReference type="SAM" id="SignalP"/>
    </source>
</evidence>
<evidence type="ECO:0000313" key="3">
    <source>
        <dbReference type="Proteomes" id="UP000253940"/>
    </source>
</evidence>